<keyword evidence="4" id="KW-0853">WD repeat</keyword>
<keyword evidence="3" id="KW-0963">Cytoplasm</keyword>
<evidence type="ECO:0000256" key="6">
    <source>
        <dbReference type="ARBA" id="ARBA00023054"/>
    </source>
</evidence>
<sequence>MAELQATLAAHAKQQEPFQRLQAMLQNMNSRGLGSAAMQLAAGRSMRTLLLEAAGSLGLSGGALASTPQRQADLNETEQHRTSSPGDGSRGHQLRQEQTAERLLRQSSTREDAQANDHPFASPLAQTLFDPSSAPIATTAAEMQGVVEPLSLPPLSAADKPADLEFTWWHRLQEFRDSRIELEQAGDAAWHRLVLATYQLERLEHEEQHLNADLESITDTKVSLHIASVEAAADVLLQYRLQNGQREGQKKVAALHDIKRSNTAIHLARWEVSRSEVRGRHAAAELSHVQLMHVTKDLQASHEARKALKTRTVQNLTARIANSIEVQEELNAARAASEVDMADGAAIAEVVARSRMEEESAHRRALRSIVTNVQLKDIASAQAQELAALQAQLDVFQARTYPNINRAASAASAPFGTLSPDVRIPHLTPGGVRSRPASVPVGLNRPLWSAGSSRGAVLTGAAPVPASNRPKLAPRPYTTLGAARRNKQVQG</sequence>
<organism evidence="10 11">
    <name type="scientific">Dunaliella salina</name>
    <name type="common">Green alga</name>
    <name type="synonym">Protococcus salinus</name>
    <dbReference type="NCBI Taxonomy" id="3046"/>
    <lineage>
        <taxon>Eukaryota</taxon>
        <taxon>Viridiplantae</taxon>
        <taxon>Chlorophyta</taxon>
        <taxon>core chlorophytes</taxon>
        <taxon>Chlorophyceae</taxon>
        <taxon>CS clade</taxon>
        <taxon>Chlamydomonadales</taxon>
        <taxon>Dunaliellaceae</taxon>
        <taxon>Dunaliella</taxon>
    </lineage>
</organism>
<keyword evidence="6" id="KW-0175">Coiled coil</keyword>
<evidence type="ECO:0000256" key="9">
    <source>
        <dbReference type="SAM" id="MobiDB-lite"/>
    </source>
</evidence>
<feature type="region of interest" description="Disordered" evidence="9">
    <location>
        <begin position="62"/>
        <end position="117"/>
    </location>
</feature>
<gene>
    <name evidence="10" type="ORF">DUNSADRAFT_6269</name>
</gene>
<reference evidence="10" key="1">
    <citation type="submission" date="2017-08" db="EMBL/GenBank/DDBJ databases">
        <authorList>
            <person name="Polle J.E."/>
            <person name="Barry K."/>
            <person name="Cushman J."/>
            <person name="Schmutz J."/>
            <person name="Tran D."/>
            <person name="Hathwaick L.T."/>
            <person name="Yim W.C."/>
            <person name="Jenkins J."/>
            <person name="Mckie-Krisberg Z.M."/>
            <person name="Prochnik S."/>
            <person name="Lindquist E."/>
            <person name="Dockter R.B."/>
            <person name="Adam C."/>
            <person name="Molina H."/>
            <person name="Bunkerborg J."/>
            <person name="Jin E."/>
            <person name="Buchheim M."/>
            <person name="Magnuson J."/>
        </authorList>
    </citation>
    <scope>NUCLEOTIDE SEQUENCE</scope>
    <source>
        <strain evidence="10">CCAP 19/18</strain>
    </source>
</reference>
<evidence type="ECO:0000256" key="8">
    <source>
        <dbReference type="ARBA" id="ARBA00023273"/>
    </source>
</evidence>
<evidence type="ECO:0000256" key="3">
    <source>
        <dbReference type="ARBA" id="ARBA00022490"/>
    </source>
</evidence>
<keyword evidence="5" id="KW-0677">Repeat</keyword>
<proteinExistence type="predicted"/>
<dbReference type="PANTHER" id="PTHR14885">
    <property type="entry name" value="CILIA- AND FLAGELLA-ASSOCIATED PROTEIN 43-RELATED"/>
    <property type="match status" value="1"/>
</dbReference>
<name>A0ABQ7GNK6_DUNSA</name>
<evidence type="ECO:0000256" key="5">
    <source>
        <dbReference type="ARBA" id="ARBA00022737"/>
    </source>
</evidence>
<evidence type="ECO:0000256" key="1">
    <source>
        <dbReference type="ARBA" id="ARBA00004138"/>
    </source>
</evidence>
<dbReference type="Pfam" id="PF25828">
    <property type="entry name" value="CC_Cfap43"/>
    <property type="match status" value="1"/>
</dbReference>
<feature type="compositionally biased region" description="Basic and acidic residues" evidence="9">
    <location>
        <begin position="94"/>
        <end position="115"/>
    </location>
</feature>
<evidence type="ECO:0000256" key="2">
    <source>
        <dbReference type="ARBA" id="ARBA00004245"/>
    </source>
</evidence>
<dbReference type="Proteomes" id="UP000815325">
    <property type="component" value="Unassembled WGS sequence"/>
</dbReference>
<dbReference type="EMBL" id="MU069670">
    <property type="protein sequence ID" value="KAF5836202.1"/>
    <property type="molecule type" value="Genomic_DNA"/>
</dbReference>
<evidence type="ECO:0000256" key="7">
    <source>
        <dbReference type="ARBA" id="ARBA00023212"/>
    </source>
</evidence>
<comment type="caution">
    <text evidence="10">The sequence shown here is derived from an EMBL/GenBank/DDBJ whole genome shotgun (WGS) entry which is preliminary data.</text>
</comment>
<keyword evidence="11" id="KW-1185">Reference proteome</keyword>
<keyword evidence="7" id="KW-0206">Cytoskeleton</keyword>
<evidence type="ECO:0000256" key="4">
    <source>
        <dbReference type="ARBA" id="ARBA00022574"/>
    </source>
</evidence>
<accession>A0ABQ7GNK6</accession>
<dbReference type="PANTHER" id="PTHR14885:SF1">
    <property type="entry name" value="CILIA- AND FLAGELLA-ASSOCIATED PROTEIN 43"/>
    <property type="match status" value="1"/>
</dbReference>
<evidence type="ECO:0000313" key="10">
    <source>
        <dbReference type="EMBL" id="KAF5836202.1"/>
    </source>
</evidence>
<evidence type="ECO:0000313" key="11">
    <source>
        <dbReference type="Proteomes" id="UP000815325"/>
    </source>
</evidence>
<protein>
    <submittedName>
        <fullName evidence="10">Uncharacterized protein</fullName>
    </submittedName>
</protein>
<comment type="subcellular location">
    <subcellularLocation>
        <location evidence="1">Cell projection</location>
        <location evidence="1">Cilium</location>
    </subcellularLocation>
    <subcellularLocation>
        <location evidence="2">Cytoplasm</location>
        <location evidence="2">Cytoskeleton</location>
    </subcellularLocation>
</comment>
<keyword evidence="8" id="KW-0966">Cell projection</keyword>